<feature type="compositionally biased region" description="Basic and acidic residues" evidence="1">
    <location>
        <begin position="53"/>
        <end position="67"/>
    </location>
</feature>
<accession>A0A382YVD3</accession>
<feature type="region of interest" description="Disordered" evidence="1">
    <location>
        <begin position="33"/>
        <end position="84"/>
    </location>
</feature>
<protein>
    <submittedName>
        <fullName evidence="2">Uncharacterized protein</fullName>
    </submittedName>
</protein>
<reference evidence="2" key="1">
    <citation type="submission" date="2018-05" db="EMBL/GenBank/DDBJ databases">
        <authorList>
            <person name="Lanie J.A."/>
            <person name="Ng W.-L."/>
            <person name="Kazmierczak K.M."/>
            <person name="Andrzejewski T.M."/>
            <person name="Davidsen T.M."/>
            <person name="Wayne K.J."/>
            <person name="Tettelin H."/>
            <person name="Glass J.I."/>
            <person name="Rusch D."/>
            <person name="Podicherti R."/>
            <person name="Tsui H.-C.T."/>
            <person name="Winkler M.E."/>
        </authorList>
    </citation>
    <scope>NUCLEOTIDE SEQUENCE</scope>
</reference>
<organism evidence="2">
    <name type="scientific">marine metagenome</name>
    <dbReference type="NCBI Taxonomy" id="408172"/>
    <lineage>
        <taxon>unclassified sequences</taxon>
        <taxon>metagenomes</taxon>
        <taxon>ecological metagenomes</taxon>
    </lineage>
</organism>
<gene>
    <name evidence="2" type="ORF">METZ01_LOCUS439935</name>
</gene>
<dbReference type="EMBL" id="UINC01178749">
    <property type="protein sequence ID" value="SVD87081.1"/>
    <property type="molecule type" value="Genomic_DNA"/>
</dbReference>
<feature type="region of interest" description="Disordered" evidence="1">
    <location>
        <begin position="104"/>
        <end position="126"/>
    </location>
</feature>
<evidence type="ECO:0000313" key="2">
    <source>
        <dbReference type="EMBL" id="SVD87081.1"/>
    </source>
</evidence>
<feature type="non-terminal residue" evidence="2">
    <location>
        <position position="1"/>
    </location>
</feature>
<sequence length="126" mass="14012">YDAVGIRTSELPITPDRMYRMIEARCKQEGLEPLGLSSPALHHSELQGVLEARASEHSTRDAGRASDPDPPDYNNGALFGFDPEIPADEQDERWIVSVTPDSEYIDSPRLAGSAWKHTERRHRGGS</sequence>
<dbReference type="AlphaFoldDB" id="A0A382YVD3"/>
<proteinExistence type="predicted"/>
<name>A0A382YVD3_9ZZZZ</name>
<evidence type="ECO:0000256" key="1">
    <source>
        <dbReference type="SAM" id="MobiDB-lite"/>
    </source>
</evidence>